<keyword evidence="5" id="KW-0235">DNA replication</keyword>
<keyword evidence="3" id="KW-0808">Transferase</keyword>
<dbReference type="InterPro" id="IPR008921">
    <property type="entry name" value="DNA_pol3_clamp-load_cplx_C"/>
</dbReference>
<dbReference type="Gene3D" id="1.20.272.10">
    <property type="match status" value="1"/>
</dbReference>
<dbReference type="EMBL" id="CP021023">
    <property type="protein sequence ID" value="ARN57725.1"/>
    <property type="molecule type" value="Genomic_DNA"/>
</dbReference>
<feature type="domain" description="DNA polymerase III delta N-terminal" evidence="9">
    <location>
        <begin position="14"/>
        <end position="127"/>
    </location>
</feature>
<dbReference type="InterPro" id="IPR010372">
    <property type="entry name" value="DNA_pol3_delta_N"/>
</dbReference>
<dbReference type="Pfam" id="PF21694">
    <property type="entry name" value="DNA_pol3_delta_C"/>
    <property type="match status" value="1"/>
</dbReference>
<dbReference type="KEGG" id="pbp:STSP1_02147"/>
<accession>A0A1W6LPJ9</accession>
<evidence type="ECO:0000256" key="6">
    <source>
        <dbReference type="ARBA" id="ARBA00022932"/>
    </source>
</evidence>
<evidence type="ECO:0000256" key="2">
    <source>
        <dbReference type="ARBA" id="ARBA00017703"/>
    </source>
</evidence>
<organism evidence="11 12">
    <name type="scientific">Sedimentisphaera salicampi</name>
    <dbReference type="NCBI Taxonomy" id="1941349"/>
    <lineage>
        <taxon>Bacteria</taxon>
        <taxon>Pseudomonadati</taxon>
        <taxon>Planctomycetota</taxon>
        <taxon>Phycisphaerae</taxon>
        <taxon>Sedimentisphaerales</taxon>
        <taxon>Sedimentisphaeraceae</taxon>
        <taxon>Sedimentisphaera</taxon>
    </lineage>
</organism>
<evidence type="ECO:0000259" key="10">
    <source>
        <dbReference type="Pfam" id="PF21694"/>
    </source>
</evidence>
<dbReference type="InterPro" id="IPR005790">
    <property type="entry name" value="DNA_polIII_delta"/>
</dbReference>
<keyword evidence="4" id="KW-0548">Nucleotidyltransferase</keyword>
<dbReference type="Proteomes" id="UP000193334">
    <property type="component" value="Chromosome"/>
</dbReference>
<comment type="catalytic activity">
    <reaction evidence="8">
        <text>DNA(n) + a 2'-deoxyribonucleoside 5'-triphosphate = DNA(n+1) + diphosphate</text>
        <dbReference type="Rhea" id="RHEA:22508"/>
        <dbReference type="Rhea" id="RHEA-COMP:17339"/>
        <dbReference type="Rhea" id="RHEA-COMP:17340"/>
        <dbReference type="ChEBI" id="CHEBI:33019"/>
        <dbReference type="ChEBI" id="CHEBI:61560"/>
        <dbReference type="ChEBI" id="CHEBI:173112"/>
        <dbReference type="EC" id="2.7.7.7"/>
    </reaction>
</comment>
<dbReference type="PANTHER" id="PTHR34388">
    <property type="entry name" value="DNA POLYMERASE III SUBUNIT DELTA"/>
    <property type="match status" value="1"/>
</dbReference>
<dbReference type="GO" id="GO:0009360">
    <property type="term" value="C:DNA polymerase III complex"/>
    <property type="evidence" value="ECO:0007669"/>
    <property type="project" value="InterPro"/>
</dbReference>
<evidence type="ECO:0000313" key="12">
    <source>
        <dbReference type="Proteomes" id="UP000193334"/>
    </source>
</evidence>
<dbReference type="GO" id="GO:0003887">
    <property type="term" value="F:DNA-directed DNA polymerase activity"/>
    <property type="evidence" value="ECO:0007669"/>
    <property type="project" value="UniProtKB-KW"/>
</dbReference>
<dbReference type="SUPFAM" id="SSF52540">
    <property type="entry name" value="P-loop containing nucleoside triphosphate hydrolases"/>
    <property type="match status" value="1"/>
</dbReference>
<dbReference type="GO" id="GO:0006261">
    <property type="term" value="P:DNA-templated DNA replication"/>
    <property type="evidence" value="ECO:0007669"/>
    <property type="project" value="TreeGrafter"/>
</dbReference>
<dbReference type="SUPFAM" id="SSF48019">
    <property type="entry name" value="post-AAA+ oligomerization domain-like"/>
    <property type="match status" value="1"/>
</dbReference>
<evidence type="ECO:0000256" key="4">
    <source>
        <dbReference type="ARBA" id="ARBA00022695"/>
    </source>
</evidence>
<dbReference type="Pfam" id="PF06144">
    <property type="entry name" value="DNA_pol3_delta"/>
    <property type="match status" value="1"/>
</dbReference>
<dbReference type="Gene3D" id="3.40.50.300">
    <property type="entry name" value="P-loop containing nucleotide triphosphate hydrolases"/>
    <property type="match status" value="1"/>
</dbReference>
<dbReference type="InterPro" id="IPR027417">
    <property type="entry name" value="P-loop_NTPase"/>
</dbReference>
<dbReference type="STRING" id="1941349.STSP1_02147"/>
<dbReference type="Gene3D" id="1.10.8.60">
    <property type="match status" value="1"/>
</dbReference>
<gene>
    <name evidence="11" type="ORF">STSP1_02147</name>
</gene>
<dbReference type="PANTHER" id="PTHR34388:SF1">
    <property type="entry name" value="DNA POLYMERASE III SUBUNIT DELTA"/>
    <property type="match status" value="1"/>
</dbReference>
<dbReference type="InterPro" id="IPR048466">
    <property type="entry name" value="DNA_pol3_delta-like_C"/>
</dbReference>
<feature type="domain" description="DNA polymerase III delta subunit-like C-terminal" evidence="10">
    <location>
        <begin position="206"/>
        <end position="322"/>
    </location>
</feature>
<proteinExistence type="inferred from homology"/>
<evidence type="ECO:0000256" key="8">
    <source>
        <dbReference type="ARBA" id="ARBA00049244"/>
    </source>
</evidence>
<dbReference type="NCBIfam" id="TIGR01128">
    <property type="entry name" value="holA"/>
    <property type="match status" value="1"/>
</dbReference>
<comment type="similarity">
    <text evidence="7">Belongs to the DNA polymerase HolA subunit family.</text>
</comment>
<evidence type="ECO:0000256" key="7">
    <source>
        <dbReference type="ARBA" id="ARBA00034754"/>
    </source>
</evidence>
<dbReference type="RefSeq" id="WP_085756349.1">
    <property type="nucleotide sequence ID" value="NZ_CP021023.1"/>
</dbReference>
<sequence>MAKTQSKTKIPPVYAIVGKDSFLVNKDCEKLVNSLIPPEQQEMGLVVLDPDKTEASHVLDELRTPAFLAERKVVLIRQADNFISSNSELLIKYLDSPASKGILVLTASALRSNTRIAKKIKSAGRLKQISRPSYREMAFYPAEYAKNNCGKKLSSSTARLIIEFAGEEPQMIANEIEKLAVYVGDRDKITEEDVEALCGANRTFGVFNVIDAMSSGQAGQAVSRLRNLFASDKDAEYTAVGAFAFHFRRMFKAKAMLSKGESEQRAGQMLGIRYKSDQFFRGLRNWPLVNIAEVIQALRRIDYQSKTGQARVKVEIEQLVVKAASRNRKK</sequence>
<evidence type="ECO:0000259" key="9">
    <source>
        <dbReference type="Pfam" id="PF06144"/>
    </source>
</evidence>
<protein>
    <recommendedName>
        <fullName evidence="2">DNA polymerase III subunit delta</fullName>
        <ecNumber evidence="1">2.7.7.7</ecNumber>
    </recommendedName>
</protein>
<evidence type="ECO:0000256" key="3">
    <source>
        <dbReference type="ARBA" id="ARBA00022679"/>
    </source>
</evidence>
<evidence type="ECO:0000256" key="1">
    <source>
        <dbReference type="ARBA" id="ARBA00012417"/>
    </source>
</evidence>
<evidence type="ECO:0000256" key="5">
    <source>
        <dbReference type="ARBA" id="ARBA00022705"/>
    </source>
</evidence>
<dbReference type="EC" id="2.7.7.7" evidence="1"/>
<name>A0A1W6LPJ9_9BACT</name>
<dbReference type="AlphaFoldDB" id="A0A1W6LPJ9"/>
<keyword evidence="12" id="KW-1185">Reference proteome</keyword>
<keyword evidence="6" id="KW-0239">DNA-directed DNA polymerase</keyword>
<dbReference type="GO" id="GO:0003677">
    <property type="term" value="F:DNA binding"/>
    <property type="evidence" value="ECO:0007669"/>
    <property type="project" value="InterPro"/>
</dbReference>
<evidence type="ECO:0000313" key="11">
    <source>
        <dbReference type="EMBL" id="ARN57725.1"/>
    </source>
</evidence>
<reference evidence="12" key="1">
    <citation type="submission" date="2017-04" db="EMBL/GenBank/DDBJ databases">
        <title>Comparative genomics and description of representatives of a novel lineage of planctomycetes thriving in anoxic sediments.</title>
        <authorList>
            <person name="Spring S."/>
            <person name="Bunk B."/>
            <person name="Sproer C."/>
        </authorList>
    </citation>
    <scope>NUCLEOTIDE SEQUENCE [LARGE SCALE GENOMIC DNA]</scope>
    <source>
        <strain evidence="12">ST-PulAB-D4</strain>
    </source>
</reference>